<dbReference type="InterPro" id="IPR011712">
    <property type="entry name" value="Sig_transdc_His_kin_sub3_dim/P"/>
</dbReference>
<dbReference type="SMART" id="SM01049">
    <property type="entry name" value="Cache_2"/>
    <property type="match status" value="1"/>
</dbReference>
<dbReference type="CDD" id="cd16917">
    <property type="entry name" value="HATPase_UhpB-NarQ-NarX-like"/>
    <property type="match status" value="1"/>
</dbReference>
<reference evidence="23 24" key="1">
    <citation type="submission" date="2017-09" db="EMBL/GenBank/DDBJ databases">
        <title>Biodiversity and function of Thalassospira species in the particle-attached aromatic-hydrocarbon-degrading consortia from the surface seawater of the China South Sea.</title>
        <authorList>
            <person name="Dong C."/>
            <person name="Lai Q."/>
            <person name="Shao Z."/>
        </authorList>
    </citation>
    <scope>NUCLEOTIDE SEQUENCE [LARGE SCALE GENOMIC DNA]</scope>
    <source>
        <strain evidence="23 24">139Z-12</strain>
    </source>
</reference>
<dbReference type="GO" id="GO:0000155">
    <property type="term" value="F:phosphorelay sensor kinase activity"/>
    <property type="evidence" value="ECO:0007669"/>
    <property type="project" value="InterPro"/>
</dbReference>
<dbReference type="Gene3D" id="1.20.5.1930">
    <property type="match status" value="1"/>
</dbReference>
<dbReference type="InterPro" id="IPR050482">
    <property type="entry name" value="Sensor_HK_TwoCompSys"/>
</dbReference>
<dbReference type="InterPro" id="IPR003594">
    <property type="entry name" value="HATPase_dom"/>
</dbReference>
<keyword evidence="8" id="KW-0004">4Fe-4S</keyword>
<comment type="function">
    <text evidence="19">Member of the two-component regulatory system NreB/NreC involved in the control of dissimilatory nitrate/nitrite reduction in response to oxygen. NreB functions as a direct oxygen sensor histidine kinase which is autophosphorylated, in the absence of oxygen, probably at the conserved histidine residue, and transfers its phosphate group probably to a conserved aspartate residue of NreC. NreB/NreC activates the expression of the nitrate (narGHJI) and nitrite (nir) reductase operons, as well as the putative nitrate transporter gene narT.</text>
</comment>
<evidence type="ECO:0000256" key="12">
    <source>
        <dbReference type="ARBA" id="ARBA00022723"/>
    </source>
</evidence>
<evidence type="ECO:0000313" key="23">
    <source>
        <dbReference type="EMBL" id="PKR59846.1"/>
    </source>
</evidence>
<evidence type="ECO:0000256" key="1">
    <source>
        <dbReference type="ARBA" id="ARBA00000085"/>
    </source>
</evidence>
<evidence type="ECO:0000259" key="22">
    <source>
        <dbReference type="PROSITE" id="PS50109"/>
    </source>
</evidence>
<dbReference type="RefSeq" id="WP_101298891.1">
    <property type="nucleotide sequence ID" value="NZ_NXGX01000001.1"/>
</dbReference>
<evidence type="ECO:0000256" key="3">
    <source>
        <dbReference type="ARBA" id="ARBA00004496"/>
    </source>
</evidence>
<protein>
    <recommendedName>
        <fullName evidence="6">Oxygen sensor histidine kinase NreB</fullName>
        <ecNumber evidence="5">2.7.13.3</ecNumber>
    </recommendedName>
    <alternativeName>
        <fullName evidence="20">Nitrogen regulation protein B</fullName>
    </alternativeName>
</protein>
<dbReference type="CDD" id="cd18774">
    <property type="entry name" value="PDC2_HK_sensor"/>
    <property type="match status" value="1"/>
</dbReference>
<dbReference type="PRINTS" id="PR00344">
    <property type="entry name" value="BCTRLSENSOR"/>
</dbReference>
<evidence type="ECO:0000256" key="18">
    <source>
        <dbReference type="ARBA" id="ARBA00023136"/>
    </source>
</evidence>
<sequence length="467" mass="52378">MPKLNLRLKFLLLSILPLVLAASAISWLVFAQAERLAEAEIRTFERNILKARKDELKSYLELAMASIDHIYSVASPLDAVSKERVKAIIEDLSYGEDGYFFIYDRDGTALVDPPQPWRLGRTYWNLRDINGNSVIQGLIFNAEKGGDFMRHVWEKPSTGEPTEKISYSLMLEKWGWMIGTGIYIDDISEQVAEIESEVSTHIRETTISIIGVTILAVLLVGISGTVVTLSERKLADSKLKELTHRVVDVQEQERLRVSRELHDGISQILVSVKYSVETAIARIGSQSSPAVEPMEKAAKRLQDAIHEVRRISRDLRPAVLDDLGLKPAIESMCAELQDRSGMRIEVKCDTIDNQLDIAKKTTLYRVLQETLTNIVRHADATVVTISIKREGQSVVMRIGDNGVGFETNRYIRNRDPRAGIGLRNMRERMEFHGGGLSVRSEPDDGTRITAFIPASAHNELPDKTISS</sequence>
<dbReference type="Gene3D" id="3.30.565.10">
    <property type="entry name" value="Histidine kinase-like ATPase, C-terminal domain"/>
    <property type="match status" value="1"/>
</dbReference>
<dbReference type="PANTHER" id="PTHR24421">
    <property type="entry name" value="NITRATE/NITRITE SENSOR PROTEIN NARX-RELATED"/>
    <property type="match status" value="1"/>
</dbReference>
<comment type="catalytic activity">
    <reaction evidence="1">
        <text>ATP + protein L-histidine = ADP + protein N-phospho-L-histidine.</text>
        <dbReference type="EC" id="2.7.13.3"/>
    </reaction>
</comment>
<dbReference type="PROSITE" id="PS50109">
    <property type="entry name" value="HIS_KIN"/>
    <property type="match status" value="1"/>
</dbReference>
<dbReference type="Pfam" id="PF17200">
    <property type="entry name" value="sCache_2"/>
    <property type="match status" value="1"/>
</dbReference>
<comment type="caution">
    <text evidence="23">The sequence shown here is derived from an EMBL/GenBank/DDBJ whole genome shotgun (WGS) entry which is preliminary data.</text>
</comment>
<keyword evidence="9" id="KW-0963">Cytoplasm</keyword>
<dbReference type="SMART" id="SM00387">
    <property type="entry name" value="HATPase_c"/>
    <property type="match status" value="1"/>
</dbReference>
<organism evidence="23 24">
    <name type="scientific">Thalassospira lohafexi</name>
    <dbReference type="NCBI Taxonomy" id="744227"/>
    <lineage>
        <taxon>Bacteria</taxon>
        <taxon>Pseudomonadati</taxon>
        <taxon>Pseudomonadota</taxon>
        <taxon>Alphaproteobacteria</taxon>
        <taxon>Rhodospirillales</taxon>
        <taxon>Thalassospiraceae</taxon>
        <taxon>Thalassospira</taxon>
    </lineage>
</organism>
<dbReference type="EMBL" id="NXGX01000001">
    <property type="protein sequence ID" value="PKR59846.1"/>
    <property type="molecule type" value="Genomic_DNA"/>
</dbReference>
<evidence type="ECO:0000256" key="4">
    <source>
        <dbReference type="ARBA" id="ARBA00004651"/>
    </source>
</evidence>
<keyword evidence="15" id="KW-0408">Iron</keyword>
<dbReference type="PANTHER" id="PTHR24421:SF59">
    <property type="entry name" value="OXYGEN SENSOR HISTIDINE KINASE NREB"/>
    <property type="match status" value="1"/>
</dbReference>
<dbReference type="GO" id="GO:0051539">
    <property type="term" value="F:4 iron, 4 sulfur cluster binding"/>
    <property type="evidence" value="ECO:0007669"/>
    <property type="project" value="UniProtKB-KW"/>
</dbReference>
<evidence type="ECO:0000256" key="19">
    <source>
        <dbReference type="ARBA" id="ARBA00024827"/>
    </source>
</evidence>
<evidence type="ECO:0000256" key="2">
    <source>
        <dbReference type="ARBA" id="ARBA00001966"/>
    </source>
</evidence>
<evidence type="ECO:0000256" key="17">
    <source>
        <dbReference type="ARBA" id="ARBA00023014"/>
    </source>
</evidence>
<evidence type="ECO:0000256" key="20">
    <source>
        <dbReference type="ARBA" id="ARBA00030800"/>
    </source>
</evidence>
<dbReference type="InterPro" id="IPR017171">
    <property type="entry name" value="Sig_transdc_His_kinase_MctS"/>
</dbReference>
<keyword evidence="14 21" id="KW-1133">Transmembrane helix</keyword>
<evidence type="ECO:0000256" key="21">
    <source>
        <dbReference type="SAM" id="Phobius"/>
    </source>
</evidence>
<keyword evidence="11 21" id="KW-0812">Transmembrane</keyword>
<keyword evidence="10" id="KW-0808">Transferase</keyword>
<proteinExistence type="predicted"/>
<dbReference type="AlphaFoldDB" id="A0A2N3LAS8"/>
<keyword evidence="13 23" id="KW-0418">Kinase</keyword>
<dbReference type="Pfam" id="PF02518">
    <property type="entry name" value="HATPase_c"/>
    <property type="match status" value="1"/>
</dbReference>
<dbReference type="GO" id="GO:0046872">
    <property type="term" value="F:metal ion binding"/>
    <property type="evidence" value="ECO:0007669"/>
    <property type="project" value="UniProtKB-KW"/>
</dbReference>
<comment type="cofactor">
    <cofactor evidence="2">
        <name>[4Fe-4S] cluster</name>
        <dbReference type="ChEBI" id="CHEBI:49883"/>
    </cofactor>
</comment>
<comment type="subcellular location">
    <subcellularLocation>
        <location evidence="4">Cell membrane</location>
        <topology evidence="4">Multi-pass membrane protein</topology>
    </subcellularLocation>
    <subcellularLocation>
        <location evidence="3">Cytoplasm</location>
    </subcellularLocation>
</comment>
<evidence type="ECO:0000256" key="10">
    <source>
        <dbReference type="ARBA" id="ARBA00022679"/>
    </source>
</evidence>
<evidence type="ECO:0000256" key="15">
    <source>
        <dbReference type="ARBA" id="ARBA00023004"/>
    </source>
</evidence>
<gene>
    <name evidence="23" type="ORF">COO92_00255</name>
</gene>
<keyword evidence="7" id="KW-1003">Cell membrane</keyword>
<dbReference type="InterPro" id="IPR033480">
    <property type="entry name" value="sCache_2"/>
</dbReference>
<evidence type="ECO:0000256" key="11">
    <source>
        <dbReference type="ARBA" id="ARBA00022692"/>
    </source>
</evidence>
<evidence type="ECO:0000256" key="7">
    <source>
        <dbReference type="ARBA" id="ARBA00022475"/>
    </source>
</evidence>
<keyword evidence="12" id="KW-0479">Metal-binding</keyword>
<dbReference type="Proteomes" id="UP000233332">
    <property type="component" value="Unassembled WGS sequence"/>
</dbReference>
<keyword evidence="16" id="KW-0902">Two-component regulatory system</keyword>
<dbReference type="SUPFAM" id="SSF55874">
    <property type="entry name" value="ATPase domain of HSP90 chaperone/DNA topoisomerase II/histidine kinase"/>
    <property type="match status" value="1"/>
</dbReference>
<evidence type="ECO:0000256" key="8">
    <source>
        <dbReference type="ARBA" id="ARBA00022485"/>
    </source>
</evidence>
<feature type="domain" description="Histidine kinase" evidence="22">
    <location>
        <begin position="256"/>
        <end position="456"/>
    </location>
</feature>
<evidence type="ECO:0000256" key="9">
    <source>
        <dbReference type="ARBA" id="ARBA00022490"/>
    </source>
</evidence>
<dbReference type="PIRSF" id="PIRSF037314">
    <property type="entry name" value="STHK_MctS"/>
    <property type="match status" value="1"/>
</dbReference>
<dbReference type="InterPro" id="IPR004358">
    <property type="entry name" value="Sig_transdc_His_kin-like_C"/>
</dbReference>
<evidence type="ECO:0000256" key="5">
    <source>
        <dbReference type="ARBA" id="ARBA00012438"/>
    </source>
</evidence>
<evidence type="ECO:0000256" key="16">
    <source>
        <dbReference type="ARBA" id="ARBA00023012"/>
    </source>
</evidence>
<keyword evidence="18 21" id="KW-0472">Membrane</keyword>
<name>A0A2N3LAS8_9PROT</name>
<keyword evidence="24" id="KW-1185">Reference proteome</keyword>
<keyword evidence="17" id="KW-0411">Iron-sulfur</keyword>
<dbReference type="InterPro" id="IPR036890">
    <property type="entry name" value="HATPase_C_sf"/>
</dbReference>
<dbReference type="GO" id="GO:0005886">
    <property type="term" value="C:plasma membrane"/>
    <property type="evidence" value="ECO:0007669"/>
    <property type="project" value="UniProtKB-SubCell"/>
</dbReference>
<dbReference type="Gene3D" id="3.30.450.20">
    <property type="entry name" value="PAS domain"/>
    <property type="match status" value="1"/>
</dbReference>
<evidence type="ECO:0000256" key="13">
    <source>
        <dbReference type="ARBA" id="ARBA00022777"/>
    </source>
</evidence>
<dbReference type="GO" id="GO:0046983">
    <property type="term" value="F:protein dimerization activity"/>
    <property type="evidence" value="ECO:0007669"/>
    <property type="project" value="InterPro"/>
</dbReference>
<evidence type="ECO:0000313" key="24">
    <source>
        <dbReference type="Proteomes" id="UP000233332"/>
    </source>
</evidence>
<dbReference type="EC" id="2.7.13.3" evidence="5"/>
<evidence type="ECO:0000256" key="6">
    <source>
        <dbReference type="ARBA" id="ARBA00017322"/>
    </source>
</evidence>
<feature type="transmembrane region" description="Helical" evidence="21">
    <location>
        <begin position="207"/>
        <end position="230"/>
    </location>
</feature>
<dbReference type="InterPro" id="IPR005467">
    <property type="entry name" value="His_kinase_dom"/>
</dbReference>
<dbReference type="Pfam" id="PF07730">
    <property type="entry name" value="HisKA_3"/>
    <property type="match status" value="1"/>
</dbReference>
<accession>A0A2N3LAS8</accession>
<dbReference type="GO" id="GO:0005737">
    <property type="term" value="C:cytoplasm"/>
    <property type="evidence" value="ECO:0007669"/>
    <property type="project" value="UniProtKB-SubCell"/>
</dbReference>
<evidence type="ECO:0000256" key="14">
    <source>
        <dbReference type="ARBA" id="ARBA00022989"/>
    </source>
</evidence>